<dbReference type="InterPro" id="IPR004090">
    <property type="entry name" value="Chemotax_Me-accpt_rcpt"/>
</dbReference>
<dbReference type="RefSeq" id="WP_132750338.1">
    <property type="nucleotide sequence ID" value="NZ_QXNC01000001.1"/>
</dbReference>
<dbReference type="Pfam" id="PF00015">
    <property type="entry name" value="MCPsignal"/>
    <property type="match status" value="1"/>
</dbReference>
<dbReference type="GO" id="GO:0006935">
    <property type="term" value="P:chemotaxis"/>
    <property type="evidence" value="ECO:0007669"/>
    <property type="project" value="InterPro"/>
</dbReference>
<dbReference type="EMBL" id="SLXH01000002">
    <property type="protein sequence ID" value="TCP20096.1"/>
    <property type="molecule type" value="Genomic_DNA"/>
</dbReference>
<evidence type="ECO:0000313" key="7">
    <source>
        <dbReference type="EMBL" id="TCP20096.1"/>
    </source>
</evidence>
<feature type="region of interest" description="Disordered" evidence="4">
    <location>
        <begin position="375"/>
        <end position="401"/>
    </location>
</feature>
<keyword evidence="5" id="KW-1133">Transmembrane helix</keyword>
<dbReference type="PANTHER" id="PTHR32089">
    <property type="entry name" value="METHYL-ACCEPTING CHEMOTAXIS PROTEIN MCPB"/>
    <property type="match status" value="1"/>
</dbReference>
<sequence length="401" mass="43411">MNSSDWNSVTFWSPTGVGALGSVAVLVAGGVTATSATLATVLVALGAFSGWRATLRKNRNLHSHLEEFLAGQRQFGEKVTPVWVGHIGNSRQQMESGITALTERFSEIVQRLEHTVDTAGQATASTEGQDLVSVFQRSQDELTQVLSSQTAAMTSMAAMLDKVESLNQFTKQLEDMATDVAKIASQTNLLALNAAIEAARSGEHGRGFAVVAKEFRMLSQQSGETGRRIAQMVAVISEAITSTCSAAQASVRQEDDSLRTSQERIVSVMDNFRSITSGLQTSTDLLKNESMAIHADIGDVLLNLQFQDRVSQILTQVESNITHIPAYFEKHEQECLATGHLEPLDAEGFLAEMRKSYVMKDQHLAHDRKTPLAVAKAPSHQGTAPPPTRPAPEADDGITFF</sequence>
<dbReference type="Gene3D" id="1.10.287.950">
    <property type="entry name" value="Methyl-accepting chemotaxis protein"/>
    <property type="match status" value="1"/>
</dbReference>
<proteinExistence type="inferred from homology"/>
<dbReference type="PANTHER" id="PTHR32089:SF112">
    <property type="entry name" value="LYSOZYME-LIKE PROTEIN-RELATED"/>
    <property type="match status" value="1"/>
</dbReference>
<evidence type="ECO:0000256" key="3">
    <source>
        <dbReference type="PROSITE-ProRule" id="PRU00284"/>
    </source>
</evidence>
<dbReference type="GO" id="GO:0016020">
    <property type="term" value="C:membrane"/>
    <property type="evidence" value="ECO:0007669"/>
    <property type="project" value="InterPro"/>
</dbReference>
<dbReference type="OrthoDB" id="3288815at2"/>
<keyword evidence="1 3" id="KW-0807">Transducer</keyword>
<comment type="similarity">
    <text evidence="2">Belongs to the methyl-accepting chemotaxis (MCP) protein family.</text>
</comment>
<accession>A0A4V2SKM5</accession>
<dbReference type="InterPro" id="IPR004089">
    <property type="entry name" value="MCPsignal_dom"/>
</dbReference>
<dbReference type="SUPFAM" id="SSF58104">
    <property type="entry name" value="Methyl-accepting chemotaxis protein (MCP) signaling domain"/>
    <property type="match status" value="1"/>
</dbReference>
<organism evidence="7 8">
    <name type="scientific">Simplicispira metamorpha</name>
    <dbReference type="NCBI Taxonomy" id="80881"/>
    <lineage>
        <taxon>Bacteria</taxon>
        <taxon>Pseudomonadati</taxon>
        <taxon>Pseudomonadota</taxon>
        <taxon>Betaproteobacteria</taxon>
        <taxon>Burkholderiales</taxon>
        <taxon>Comamonadaceae</taxon>
        <taxon>Simplicispira</taxon>
    </lineage>
</organism>
<comment type="caution">
    <text evidence="7">The sequence shown here is derived from an EMBL/GenBank/DDBJ whole genome shotgun (WGS) entry which is preliminary data.</text>
</comment>
<dbReference type="Proteomes" id="UP000295182">
    <property type="component" value="Unassembled WGS sequence"/>
</dbReference>
<feature type="transmembrane region" description="Helical" evidence="5">
    <location>
        <begin position="20"/>
        <end position="48"/>
    </location>
</feature>
<dbReference type="PROSITE" id="PS50111">
    <property type="entry name" value="CHEMOTAXIS_TRANSDUC_2"/>
    <property type="match status" value="1"/>
</dbReference>
<gene>
    <name evidence="7" type="ORF">EV674_10264</name>
</gene>
<feature type="domain" description="Methyl-accepting transducer" evidence="6">
    <location>
        <begin position="84"/>
        <end position="322"/>
    </location>
</feature>
<evidence type="ECO:0000313" key="8">
    <source>
        <dbReference type="Proteomes" id="UP000295182"/>
    </source>
</evidence>
<keyword evidence="5" id="KW-0472">Membrane</keyword>
<evidence type="ECO:0000259" key="6">
    <source>
        <dbReference type="PROSITE" id="PS50111"/>
    </source>
</evidence>
<evidence type="ECO:0000256" key="5">
    <source>
        <dbReference type="SAM" id="Phobius"/>
    </source>
</evidence>
<dbReference type="GO" id="GO:0004888">
    <property type="term" value="F:transmembrane signaling receptor activity"/>
    <property type="evidence" value="ECO:0007669"/>
    <property type="project" value="InterPro"/>
</dbReference>
<dbReference type="GO" id="GO:0007165">
    <property type="term" value="P:signal transduction"/>
    <property type="evidence" value="ECO:0007669"/>
    <property type="project" value="UniProtKB-KW"/>
</dbReference>
<keyword evidence="5" id="KW-0812">Transmembrane</keyword>
<evidence type="ECO:0000256" key="4">
    <source>
        <dbReference type="SAM" id="MobiDB-lite"/>
    </source>
</evidence>
<reference evidence="7 8" key="1">
    <citation type="submission" date="2019-03" db="EMBL/GenBank/DDBJ databases">
        <title>Genomic Encyclopedia of Type Strains, Phase IV (KMG-IV): sequencing the most valuable type-strain genomes for metagenomic binning, comparative biology and taxonomic classification.</title>
        <authorList>
            <person name="Goeker M."/>
        </authorList>
    </citation>
    <scope>NUCLEOTIDE SEQUENCE [LARGE SCALE GENOMIC DNA]</scope>
    <source>
        <strain evidence="7 8">DSM 1837</strain>
    </source>
</reference>
<dbReference type="AlphaFoldDB" id="A0A4V2SKM5"/>
<keyword evidence="8" id="KW-1185">Reference proteome</keyword>
<protein>
    <submittedName>
        <fullName evidence="7">Methyl-accepting chemotaxis protein</fullName>
    </submittedName>
</protein>
<dbReference type="PRINTS" id="PR00260">
    <property type="entry name" value="CHEMTRNSDUCR"/>
</dbReference>
<evidence type="ECO:0000256" key="2">
    <source>
        <dbReference type="ARBA" id="ARBA00029447"/>
    </source>
</evidence>
<evidence type="ECO:0000256" key="1">
    <source>
        <dbReference type="ARBA" id="ARBA00023224"/>
    </source>
</evidence>
<name>A0A4V2SKM5_9BURK</name>
<dbReference type="SMART" id="SM00283">
    <property type="entry name" value="MA"/>
    <property type="match status" value="1"/>
</dbReference>